<gene>
    <name evidence="7" type="ORF">PT974_04839</name>
</gene>
<keyword evidence="1" id="KW-0479">Metal-binding</keyword>
<accession>A0ABR0SRK9</accession>
<evidence type="ECO:0000256" key="5">
    <source>
        <dbReference type="PROSITE-ProRule" id="PRU00042"/>
    </source>
</evidence>
<protein>
    <submittedName>
        <fullName evidence="7">Zinc finger Xfin-like protein</fullName>
    </submittedName>
</protein>
<keyword evidence="8" id="KW-1185">Reference proteome</keyword>
<dbReference type="SUPFAM" id="SSF57667">
    <property type="entry name" value="beta-beta-alpha zinc fingers"/>
    <property type="match status" value="2"/>
</dbReference>
<dbReference type="InterPro" id="IPR036236">
    <property type="entry name" value="Znf_C2H2_sf"/>
</dbReference>
<dbReference type="Proteomes" id="UP001338125">
    <property type="component" value="Unassembled WGS sequence"/>
</dbReference>
<dbReference type="EMBL" id="JAVFKD010000010">
    <property type="protein sequence ID" value="KAK5994365.1"/>
    <property type="molecule type" value="Genomic_DNA"/>
</dbReference>
<evidence type="ECO:0000259" key="6">
    <source>
        <dbReference type="PROSITE" id="PS50157"/>
    </source>
</evidence>
<keyword evidence="4" id="KW-0862">Zinc</keyword>
<sequence>MPLNLDFECGTCRKEFPAGRKARDNHCRATGHSPPDFECAGCERWFHSQRACDQHMDAKGHWPDQWPFECNCCYETWRTEKQRVEHEHEVHNYCADCNREFQSYNNLKMHLNSRIHRGQDIECPFCKRDFVTATGLTHHLESGSCPSASGMDREKLFKIVRSKDPQGLISKNLIGFTDFYSYEANWRSWNGDSYECYLCHRDFSQLAGLNQHLNSPRHQQALYHCPNRSCDKDFKSLAGIINHLESEACGCTRFEKVQRQIENVIKGNRLITF</sequence>
<name>A0ABR0SRK9_9HYPO</name>
<dbReference type="Pfam" id="PF12874">
    <property type="entry name" value="zf-met"/>
    <property type="match status" value="2"/>
</dbReference>
<dbReference type="SMART" id="SM00355">
    <property type="entry name" value="ZnF_C2H2"/>
    <property type="match status" value="6"/>
</dbReference>
<dbReference type="InterPro" id="IPR013087">
    <property type="entry name" value="Znf_C2H2_type"/>
</dbReference>
<feature type="domain" description="C2H2-type" evidence="6">
    <location>
        <begin position="92"/>
        <end position="121"/>
    </location>
</feature>
<reference evidence="7 8" key="1">
    <citation type="submission" date="2024-01" db="EMBL/GenBank/DDBJ databases">
        <title>Complete genome of Cladobotryum mycophilum ATHUM6906.</title>
        <authorList>
            <person name="Christinaki A.C."/>
            <person name="Myridakis A.I."/>
            <person name="Kouvelis V.N."/>
        </authorList>
    </citation>
    <scope>NUCLEOTIDE SEQUENCE [LARGE SCALE GENOMIC DNA]</scope>
    <source>
        <strain evidence="7 8">ATHUM6906</strain>
    </source>
</reference>
<dbReference type="Gene3D" id="3.30.160.60">
    <property type="entry name" value="Classic Zinc Finger"/>
    <property type="match status" value="2"/>
</dbReference>
<evidence type="ECO:0000313" key="7">
    <source>
        <dbReference type="EMBL" id="KAK5994365.1"/>
    </source>
</evidence>
<feature type="domain" description="C2H2-type" evidence="6">
    <location>
        <begin position="194"/>
        <end position="218"/>
    </location>
</feature>
<keyword evidence="2" id="KW-0677">Repeat</keyword>
<proteinExistence type="predicted"/>
<keyword evidence="3 5" id="KW-0863">Zinc-finger</keyword>
<dbReference type="PANTHER" id="PTHR24409:SF356">
    <property type="entry name" value="C2H2 FINGER DOMAIN TRANSCRIPTION FACTOR (EUROFUNG)"/>
    <property type="match status" value="1"/>
</dbReference>
<evidence type="ECO:0000256" key="3">
    <source>
        <dbReference type="ARBA" id="ARBA00022771"/>
    </source>
</evidence>
<dbReference type="PANTHER" id="PTHR24409">
    <property type="entry name" value="ZINC FINGER PROTEIN 142"/>
    <property type="match status" value="1"/>
</dbReference>
<evidence type="ECO:0000256" key="4">
    <source>
        <dbReference type="ARBA" id="ARBA00022833"/>
    </source>
</evidence>
<evidence type="ECO:0000256" key="2">
    <source>
        <dbReference type="ARBA" id="ARBA00022737"/>
    </source>
</evidence>
<comment type="caution">
    <text evidence="7">The sequence shown here is derived from an EMBL/GenBank/DDBJ whole genome shotgun (WGS) entry which is preliminary data.</text>
</comment>
<evidence type="ECO:0000313" key="8">
    <source>
        <dbReference type="Proteomes" id="UP001338125"/>
    </source>
</evidence>
<dbReference type="PROSITE" id="PS50157">
    <property type="entry name" value="ZINC_FINGER_C2H2_2"/>
    <property type="match status" value="2"/>
</dbReference>
<organism evidence="7 8">
    <name type="scientific">Cladobotryum mycophilum</name>
    <dbReference type="NCBI Taxonomy" id="491253"/>
    <lineage>
        <taxon>Eukaryota</taxon>
        <taxon>Fungi</taxon>
        <taxon>Dikarya</taxon>
        <taxon>Ascomycota</taxon>
        <taxon>Pezizomycotina</taxon>
        <taxon>Sordariomycetes</taxon>
        <taxon>Hypocreomycetidae</taxon>
        <taxon>Hypocreales</taxon>
        <taxon>Hypocreaceae</taxon>
        <taxon>Cladobotryum</taxon>
    </lineage>
</organism>
<dbReference type="PROSITE" id="PS00028">
    <property type="entry name" value="ZINC_FINGER_C2H2_1"/>
    <property type="match status" value="3"/>
</dbReference>
<evidence type="ECO:0000256" key="1">
    <source>
        <dbReference type="ARBA" id="ARBA00022723"/>
    </source>
</evidence>